<evidence type="ECO:0000313" key="11">
    <source>
        <dbReference type="EMBL" id="SHN22056.1"/>
    </source>
</evidence>
<dbReference type="PANTHER" id="PTHR43065:SF10">
    <property type="entry name" value="PEROXIDE STRESS-ACTIVATED HISTIDINE KINASE MAK3"/>
    <property type="match status" value="1"/>
</dbReference>
<evidence type="ECO:0000256" key="6">
    <source>
        <dbReference type="ARBA" id="ARBA00022777"/>
    </source>
</evidence>
<accession>A0AB36NUE9</accession>
<dbReference type="InterPro" id="IPR036097">
    <property type="entry name" value="HisK_dim/P_sf"/>
</dbReference>
<comment type="caution">
    <text evidence="10">The sequence shown here is derived from an EMBL/GenBank/DDBJ whole genome shotgun (WGS) entry which is preliminary data.</text>
</comment>
<dbReference type="CDD" id="cd00082">
    <property type="entry name" value="HisKA"/>
    <property type="match status" value="1"/>
</dbReference>
<dbReference type="InterPro" id="IPR003661">
    <property type="entry name" value="HisK_dim/P_dom"/>
</dbReference>
<feature type="domain" description="Histidine kinase" evidence="9">
    <location>
        <begin position="156"/>
        <end position="363"/>
    </location>
</feature>
<dbReference type="InterPro" id="IPR036890">
    <property type="entry name" value="HATPase_C_sf"/>
</dbReference>
<evidence type="ECO:0000256" key="7">
    <source>
        <dbReference type="ARBA" id="ARBA00022840"/>
    </source>
</evidence>
<name>A0AB36NUE9_9FLAO</name>
<dbReference type="Pfam" id="PF02518">
    <property type="entry name" value="HATPase_c"/>
    <property type="match status" value="1"/>
</dbReference>
<evidence type="ECO:0000256" key="8">
    <source>
        <dbReference type="ARBA" id="ARBA00023012"/>
    </source>
</evidence>
<evidence type="ECO:0000256" key="5">
    <source>
        <dbReference type="ARBA" id="ARBA00022741"/>
    </source>
</evidence>
<dbReference type="SMART" id="SM00387">
    <property type="entry name" value="HATPase_c"/>
    <property type="match status" value="1"/>
</dbReference>
<dbReference type="PANTHER" id="PTHR43065">
    <property type="entry name" value="SENSOR HISTIDINE KINASE"/>
    <property type="match status" value="1"/>
</dbReference>
<evidence type="ECO:0000313" key="12">
    <source>
        <dbReference type="Proteomes" id="UP000184216"/>
    </source>
</evidence>
<dbReference type="Gene3D" id="3.30.565.10">
    <property type="entry name" value="Histidine kinase-like ATPase, C-terminal domain"/>
    <property type="match status" value="1"/>
</dbReference>
<gene>
    <name evidence="10" type="ORF">B0A72_22690</name>
    <name evidence="11" type="ORF">SAMN05444387_4755</name>
</gene>
<dbReference type="InterPro" id="IPR004358">
    <property type="entry name" value="Sig_transdc_His_kin-like_C"/>
</dbReference>
<evidence type="ECO:0000256" key="1">
    <source>
        <dbReference type="ARBA" id="ARBA00000085"/>
    </source>
</evidence>
<keyword evidence="4" id="KW-0808">Transferase</keyword>
<dbReference type="PROSITE" id="PS50109">
    <property type="entry name" value="HIS_KIN"/>
    <property type="match status" value="1"/>
</dbReference>
<dbReference type="AlphaFoldDB" id="A0AB36NUE9"/>
<keyword evidence="8" id="KW-0902">Two-component regulatory system</keyword>
<keyword evidence="12" id="KW-1185">Reference proteome</keyword>
<sequence>MKFATAEEKLKERVKELTCLYEISKIISKTNSDQEEFFKKIIVSTKKAWRYSEDAIVEIQIRDKHYITAALSSETVYQSSYLYIDSVNIGFIKVHYPKNKYMQNHLLEDEQKLLDTISFEVANHIEKIKKLEREDLLRRSAERIDRLAILGEITAGIAHELNTPLGNILGFSELIKDNNTNPEIDSDISIIINSVLYSREIVKKLLFFSCEMPHQLQLVEIKPIIHFVLSSLNQNFQKKEIKSDVVFKNEKIAVKVDSVQLTQVLFNLLINAIYASPQKSSIRIVVKSDHKNVIIKIEDQGPGVPEDIKHKIFEPFFTTKPLNDGNGLGLSVVHGIIKKHKGEITIEDNQPTGAIFTIKIPLN</sequence>
<reference evidence="11 12" key="2">
    <citation type="submission" date="2016-11" db="EMBL/GenBank/DDBJ databases">
        <authorList>
            <person name="Varghese N."/>
            <person name="Submissions S."/>
        </authorList>
    </citation>
    <scope>NUCLEOTIDE SEQUENCE [LARGE SCALE GENOMIC DNA]</scope>
    <source>
        <strain evidence="11 12">DSM 6368</strain>
    </source>
</reference>
<dbReference type="EMBL" id="MUHB01000030">
    <property type="protein sequence ID" value="OXA99245.1"/>
    <property type="molecule type" value="Genomic_DNA"/>
</dbReference>
<dbReference type="Proteomes" id="UP000198431">
    <property type="component" value="Unassembled WGS sequence"/>
</dbReference>
<keyword evidence="3" id="KW-0597">Phosphoprotein</keyword>
<dbReference type="GO" id="GO:0000155">
    <property type="term" value="F:phosphorelay sensor kinase activity"/>
    <property type="evidence" value="ECO:0007669"/>
    <property type="project" value="InterPro"/>
</dbReference>
<dbReference type="Pfam" id="PF00512">
    <property type="entry name" value="HisKA"/>
    <property type="match status" value="1"/>
</dbReference>
<dbReference type="PRINTS" id="PR00344">
    <property type="entry name" value="BCTRLSENSOR"/>
</dbReference>
<dbReference type="SUPFAM" id="SSF55874">
    <property type="entry name" value="ATPase domain of HSP90 chaperone/DNA topoisomerase II/histidine kinase"/>
    <property type="match status" value="1"/>
</dbReference>
<evidence type="ECO:0000313" key="10">
    <source>
        <dbReference type="EMBL" id="OXA99245.1"/>
    </source>
</evidence>
<evidence type="ECO:0000256" key="2">
    <source>
        <dbReference type="ARBA" id="ARBA00012438"/>
    </source>
</evidence>
<evidence type="ECO:0000256" key="4">
    <source>
        <dbReference type="ARBA" id="ARBA00022679"/>
    </source>
</evidence>
<evidence type="ECO:0000256" key="3">
    <source>
        <dbReference type="ARBA" id="ARBA00022553"/>
    </source>
</evidence>
<keyword evidence="7" id="KW-0067">ATP-binding</keyword>
<keyword evidence="6 10" id="KW-0418">Kinase</keyword>
<protein>
    <recommendedName>
        <fullName evidence="2">histidine kinase</fullName>
        <ecNumber evidence="2">2.7.13.3</ecNumber>
    </recommendedName>
</protein>
<dbReference type="InterPro" id="IPR003594">
    <property type="entry name" value="HATPase_dom"/>
</dbReference>
<dbReference type="Gene3D" id="1.10.287.130">
    <property type="match status" value="1"/>
</dbReference>
<dbReference type="EMBL" id="FRBX01000010">
    <property type="protein sequence ID" value="SHN22056.1"/>
    <property type="molecule type" value="Genomic_DNA"/>
</dbReference>
<proteinExistence type="predicted"/>
<organism evidence="10 13">
    <name type="scientific">Flavobacterium pectinovorum</name>
    <dbReference type="NCBI Taxonomy" id="29533"/>
    <lineage>
        <taxon>Bacteria</taxon>
        <taxon>Pseudomonadati</taxon>
        <taxon>Bacteroidota</taxon>
        <taxon>Flavobacteriia</taxon>
        <taxon>Flavobacteriales</taxon>
        <taxon>Flavobacteriaceae</taxon>
        <taxon>Flavobacterium</taxon>
    </lineage>
</organism>
<dbReference type="InterPro" id="IPR005467">
    <property type="entry name" value="His_kinase_dom"/>
</dbReference>
<keyword evidence="5" id="KW-0547">Nucleotide-binding</keyword>
<dbReference type="SMART" id="SM00388">
    <property type="entry name" value="HisKA"/>
    <property type="match status" value="1"/>
</dbReference>
<evidence type="ECO:0000313" key="13">
    <source>
        <dbReference type="Proteomes" id="UP000198431"/>
    </source>
</evidence>
<evidence type="ECO:0000259" key="9">
    <source>
        <dbReference type="PROSITE" id="PS50109"/>
    </source>
</evidence>
<dbReference type="EC" id="2.7.13.3" evidence="2"/>
<dbReference type="SUPFAM" id="SSF47384">
    <property type="entry name" value="Homodimeric domain of signal transducing histidine kinase"/>
    <property type="match status" value="1"/>
</dbReference>
<reference evidence="10 13" key="1">
    <citation type="submission" date="2016-11" db="EMBL/GenBank/DDBJ databases">
        <title>Whole genomes of Flavobacteriaceae.</title>
        <authorList>
            <person name="Stine C."/>
            <person name="Li C."/>
            <person name="Tadesse D."/>
        </authorList>
    </citation>
    <scope>NUCLEOTIDE SEQUENCE [LARGE SCALE GENOMIC DNA]</scope>
    <source>
        <strain evidence="10 13">ATCC 19366</strain>
    </source>
</reference>
<dbReference type="RefSeq" id="WP_073398332.1">
    <property type="nucleotide sequence ID" value="NZ_FRBX01000010.1"/>
</dbReference>
<dbReference type="Proteomes" id="UP000184216">
    <property type="component" value="Unassembled WGS sequence"/>
</dbReference>
<dbReference type="GO" id="GO:0005524">
    <property type="term" value="F:ATP binding"/>
    <property type="evidence" value="ECO:0007669"/>
    <property type="project" value="UniProtKB-KW"/>
</dbReference>
<comment type="catalytic activity">
    <reaction evidence="1">
        <text>ATP + protein L-histidine = ADP + protein N-phospho-L-histidine.</text>
        <dbReference type="EC" id="2.7.13.3"/>
    </reaction>
</comment>